<evidence type="ECO:0000313" key="2">
    <source>
        <dbReference type="EMBL" id="CAB9528018.1"/>
    </source>
</evidence>
<evidence type="ECO:0000313" key="3">
    <source>
        <dbReference type="Proteomes" id="UP001153069"/>
    </source>
</evidence>
<reference evidence="2" key="1">
    <citation type="submission" date="2020-06" db="EMBL/GenBank/DDBJ databases">
        <authorList>
            <consortium name="Plant Systems Biology data submission"/>
        </authorList>
    </citation>
    <scope>NUCLEOTIDE SEQUENCE</scope>
    <source>
        <strain evidence="2">D6</strain>
    </source>
</reference>
<dbReference type="EMBL" id="CAICTM010002124">
    <property type="protein sequence ID" value="CAB9528018.1"/>
    <property type="molecule type" value="Genomic_DNA"/>
</dbReference>
<feature type="region of interest" description="Disordered" evidence="1">
    <location>
        <begin position="26"/>
        <end position="62"/>
    </location>
</feature>
<sequence length="286" mass="32389">MRSYKSNHLGQQSKLAKQLTKAAAAIRIPDDDESERSLKMTSIPEDVDDRDDQQLQDQESSDKLMERLNAPVVRNDDAVTTMRMQMIRELTRRLEAKKQNMNEAQRKKIPSVAIKLEAHLFSKANGCLHTYRDPATLQQRFKGILTALLRRKLEQAHAEAAMTMDTPSNRLEALTEAGVDPAVVGQVYFLVQQIAHLQEGVPMDQTPAPKGTKFQCLLDIEGGQVIPKEVKGIFVNVPIVNAYMYTPMHRLGEHNWPRLVKHTEKAIRDYHNFIAEKKAKLQSKGG</sequence>
<name>A0A9N8EWF7_9STRA</name>
<accession>A0A9N8EWF7</accession>
<keyword evidence="3" id="KW-1185">Reference proteome</keyword>
<organism evidence="2 3">
    <name type="scientific">Seminavis robusta</name>
    <dbReference type="NCBI Taxonomy" id="568900"/>
    <lineage>
        <taxon>Eukaryota</taxon>
        <taxon>Sar</taxon>
        <taxon>Stramenopiles</taxon>
        <taxon>Ochrophyta</taxon>
        <taxon>Bacillariophyta</taxon>
        <taxon>Bacillariophyceae</taxon>
        <taxon>Bacillariophycidae</taxon>
        <taxon>Naviculales</taxon>
        <taxon>Naviculaceae</taxon>
        <taxon>Seminavis</taxon>
    </lineage>
</organism>
<protein>
    <submittedName>
        <fullName evidence="2">Uncharacterized protein</fullName>
    </submittedName>
</protein>
<dbReference type="Proteomes" id="UP001153069">
    <property type="component" value="Unassembled WGS sequence"/>
</dbReference>
<evidence type="ECO:0000256" key="1">
    <source>
        <dbReference type="SAM" id="MobiDB-lite"/>
    </source>
</evidence>
<proteinExistence type="predicted"/>
<gene>
    <name evidence="2" type="ORF">SEMRO_2126_G315710.1</name>
</gene>
<dbReference type="AlphaFoldDB" id="A0A9N8EWF7"/>
<comment type="caution">
    <text evidence="2">The sequence shown here is derived from an EMBL/GenBank/DDBJ whole genome shotgun (WGS) entry which is preliminary data.</text>
</comment>